<comment type="caution">
    <text evidence="4">The sequence shown here is derived from an EMBL/GenBank/DDBJ whole genome shotgun (WGS) entry which is preliminary data.</text>
</comment>
<sequence>MLQNYPILNWYVKDICMSLDDPGLLSEGDRMTWHKILDTYIFPTKPLNESLTLPNAQKVYHYNSSSDAVTTALFYSNLCRTSNCRASLDKWDCENCVSTLPDGALDALYDIREIVYHAVSDQLLLHPNYKVDIVGHSFGGAIGSLLTVDLFQRLPFYYASNISGKPRVGDKKYAGFVAKNKISIRRYNEENDDVAHQPLLEEGYMHEGDEYWLKSKDKLDLRK</sequence>
<dbReference type="SUPFAM" id="SSF53474">
    <property type="entry name" value="alpha/beta-Hydrolases"/>
    <property type="match status" value="1"/>
</dbReference>
<feature type="domain" description="Fungal lipase-type" evidence="3">
    <location>
        <begin position="100"/>
        <end position="199"/>
    </location>
</feature>
<dbReference type="Gene3D" id="3.40.50.1820">
    <property type="entry name" value="alpha/beta hydrolase"/>
    <property type="match status" value="1"/>
</dbReference>
<dbReference type="InterPro" id="IPR002921">
    <property type="entry name" value="Fungal_lipase-type"/>
</dbReference>
<gene>
    <name evidence="4" type="ORF">HPULCUR_000647</name>
</gene>
<dbReference type="Pfam" id="PF01764">
    <property type="entry name" value="Lipase_3"/>
    <property type="match status" value="1"/>
</dbReference>
<keyword evidence="5" id="KW-1185">Reference proteome</keyword>
<evidence type="ECO:0000313" key="5">
    <source>
        <dbReference type="Proteomes" id="UP001476247"/>
    </source>
</evidence>
<evidence type="ECO:0000256" key="2">
    <source>
        <dbReference type="ARBA" id="ARBA00022801"/>
    </source>
</evidence>
<dbReference type="PANTHER" id="PTHR46640:SF1">
    <property type="entry name" value="FUNGAL LIPASE-LIKE DOMAIN-CONTAINING PROTEIN-RELATED"/>
    <property type="match status" value="1"/>
</dbReference>
<evidence type="ECO:0000256" key="1">
    <source>
        <dbReference type="ARBA" id="ARBA00022729"/>
    </source>
</evidence>
<organism evidence="4 5">
    <name type="scientific">Helicostylum pulchrum</name>
    <dbReference type="NCBI Taxonomy" id="562976"/>
    <lineage>
        <taxon>Eukaryota</taxon>
        <taxon>Fungi</taxon>
        <taxon>Fungi incertae sedis</taxon>
        <taxon>Mucoromycota</taxon>
        <taxon>Mucoromycotina</taxon>
        <taxon>Mucoromycetes</taxon>
        <taxon>Mucorales</taxon>
        <taxon>Mucorineae</taxon>
        <taxon>Mucoraceae</taxon>
        <taxon>Helicostylum</taxon>
    </lineage>
</organism>
<dbReference type="PANTHER" id="PTHR46640">
    <property type="entry name" value="TRIACYLGLYCEROL LIPASE, PUTATIVE (AFU_ORTHOLOGUE AFUA_6G06510)-RELATED"/>
    <property type="match status" value="1"/>
</dbReference>
<keyword evidence="1" id="KW-0732">Signal</keyword>
<name>A0ABP9XML3_9FUNG</name>
<reference evidence="4 5" key="1">
    <citation type="submission" date="2024-04" db="EMBL/GenBank/DDBJ databases">
        <title>genome sequences of Mucor flavus KT1a and Helicostylum pulchrum KT1b strains isolation_sourced from the surface of a dry-aged beef.</title>
        <authorList>
            <person name="Toyotome T."/>
            <person name="Hosono M."/>
            <person name="Torimaru M."/>
            <person name="Fukuda K."/>
            <person name="Mikami N."/>
        </authorList>
    </citation>
    <scope>NUCLEOTIDE SEQUENCE [LARGE SCALE GENOMIC DNA]</scope>
    <source>
        <strain evidence="4 5">KT1b</strain>
    </source>
</reference>
<dbReference type="Proteomes" id="UP001476247">
    <property type="component" value="Unassembled WGS sequence"/>
</dbReference>
<evidence type="ECO:0000259" key="3">
    <source>
        <dbReference type="Pfam" id="PF01764"/>
    </source>
</evidence>
<proteinExistence type="predicted"/>
<dbReference type="InterPro" id="IPR029058">
    <property type="entry name" value="AB_hydrolase_fold"/>
</dbReference>
<evidence type="ECO:0000313" key="4">
    <source>
        <dbReference type="EMBL" id="GAA5795292.1"/>
    </source>
</evidence>
<accession>A0ABP9XML3</accession>
<dbReference type="EMBL" id="BAABUJ010000004">
    <property type="protein sequence ID" value="GAA5795292.1"/>
    <property type="molecule type" value="Genomic_DNA"/>
</dbReference>
<protein>
    <recommendedName>
        <fullName evidence="3">Fungal lipase-type domain-containing protein</fullName>
    </recommendedName>
</protein>
<dbReference type="InterPro" id="IPR051299">
    <property type="entry name" value="AB_hydrolase_lip/est"/>
</dbReference>
<keyword evidence="2" id="KW-0378">Hydrolase</keyword>